<protein>
    <submittedName>
        <fullName evidence="4">Uncharacterized protein</fullName>
    </submittedName>
</protein>
<dbReference type="Proteomes" id="UP000030745">
    <property type="component" value="Unassembled WGS sequence"/>
</dbReference>
<keyword evidence="2" id="KW-0175">Coiled coil</keyword>
<gene>
    <name evidence="4" type="ORF">SPRG_20093</name>
</gene>
<evidence type="ECO:0000256" key="1">
    <source>
        <dbReference type="ARBA" id="ARBA00010954"/>
    </source>
</evidence>
<feature type="region of interest" description="Disordered" evidence="3">
    <location>
        <begin position="1"/>
        <end position="27"/>
    </location>
</feature>
<dbReference type="PANTHER" id="PTHR12832">
    <property type="entry name" value="TESTIS-SPECIFIC PROTEIN PBS13 T-COMPLEX 11"/>
    <property type="match status" value="1"/>
</dbReference>
<comment type="similarity">
    <text evidence="1">Belongs to the TCP11 family.</text>
</comment>
<dbReference type="EMBL" id="KK583208">
    <property type="protein sequence ID" value="KDO28987.1"/>
    <property type="molecule type" value="Genomic_DNA"/>
</dbReference>
<dbReference type="AlphaFoldDB" id="A0A067CQ89"/>
<feature type="compositionally biased region" description="Basic residues" evidence="3">
    <location>
        <begin position="9"/>
        <end position="21"/>
    </location>
</feature>
<evidence type="ECO:0000313" key="5">
    <source>
        <dbReference type="Proteomes" id="UP000030745"/>
    </source>
</evidence>
<dbReference type="VEuPathDB" id="FungiDB:SPRG_20093"/>
<evidence type="ECO:0000256" key="3">
    <source>
        <dbReference type="SAM" id="MobiDB-lite"/>
    </source>
</evidence>
<organism evidence="4 5">
    <name type="scientific">Saprolegnia parasitica (strain CBS 223.65)</name>
    <dbReference type="NCBI Taxonomy" id="695850"/>
    <lineage>
        <taxon>Eukaryota</taxon>
        <taxon>Sar</taxon>
        <taxon>Stramenopiles</taxon>
        <taxon>Oomycota</taxon>
        <taxon>Saprolegniomycetes</taxon>
        <taxon>Saprolegniales</taxon>
        <taxon>Saprolegniaceae</taxon>
        <taxon>Saprolegnia</taxon>
    </lineage>
</organism>
<dbReference type="KEGG" id="spar:SPRG_20093"/>
<dbReference type="OMA" id="FHAWKTH"/>
<dbReference type="OrthoDB" id="276323at2759"/>
<accession>A0A067CQ89</accession>
<reference evidence="4 5" key="1">
    <citation type="journal article" date="2013" name="PLoS Genet.">
        <title>Distinctive expansion of potential virulence genes in the genome of the oomycete fish pathogen Saprolegnia parasitica.</title>
        <authorList>
            <person name="Jiang R.H."/>
            <person name="de Bruijn I."/>
            <person name="Haas B.J."/>
            <person name="Belmonte R."/>
            <person name="Lobach L."/>
            <person name="Christie J."/>
            <person name="van den Ackerveken G."/>
            <person name="Bottin A."/>
            <person name="Bulone V."/>
            <person name="Diaz-Moreno S.M."/>
            <person name="Dumas B."/>
            <person name="Fan L."/>
            <person name="Gaulin E."/>
            <person name="Govers F."/>
            <person name="Grenville-Briggs L.J."/>
            <person name="Horner N.R."/>
            <person name="Levin J.Z."/>
            <person name="Mammella M."/>
            <person name="Meijer H.J."/>
            <person name="Morris P."/>
            <person name="Nusbaum C."/>
            <person name="Oome S."/>
            <person name="Phillips A.J."/>
            <person name="van Rooyen D."/>
            <person name="Rzeszutek E."/>
            <person name="Saraiva M."/>
            <person name="Secombes C.J."/>
            <person name="Seidl M.F."/>
            <person name="Snel B."/>
            <person name="Stassen J.H."/>
            <person name="Sykes S."/>
            <person name="Tripathy S."/>
            <person name="van den Berg H."/>
            <person name="Vega-Arreguin J.C."/>
            <person name="Wawra S."/>
            <person name="Young S.K."/>
            <person name="Zeng Q."/>
            <person name="Dieguez-Uribeondo J."/>
            <person name="Russ C."/>
            <person name="Tyler B.M."/>
            <person name="van West P."/>
        </authorList>
    </citation>
    <scope>NUCLEOTIDE SEQUENCE [LARGE SCALE GENOMIC DNA]</scope>
    <source>
        <strain evidence="4 5">CBS 223.65</strain>
    </source>
</reference>
<feature type="region of interest" description="Disordered" evidence="3">
    <location>
        <begin position="359"/>
        <end position="387"/>
    </location>
</feature>
<name>A0A067CQ89_SAPPC</name>
<feature type="coiled-coil region" evidence="2">
    <location>
        <begin position="42"/>
        <end position="84"/>
    </location>
</feature>
<sequence>MWDRISEARRKRRQQLSHRRQTAQSHVSKAISVARAVHLEAQARADDQLLRIQSRLEAAEQRRLERLNQTAQNCQQRNEHIMSTLQQQADRMIEKRQLYDASLHAAHHRRTQLTTAYVSKLSRHALRIEQHKRERVQARQSQAATQLQTWFRSWKHVRQAFSVAMPLVPAMQSVVSTWTQISDASFEKSMELVQNRKTAAAAHALTKALSPVPMSYRVLLMAGMFAHHPTDTMADSQYSAPLACAASRLTDELAALRETLKVRSLVAFAAAWKRWEAYCLSYQALFNSWKANDAAQLDADMLTIYAEVYAVHVAAMRTGSTDVQNKSGRQMAQLRASMEQSFGPTVAASKLAKVEASVAQQMAPKAPPATEAKATPPSSPIRKPLSKPDLGFTKEVFANDRLAHELILNPNYQIPSLDDAPLTLHASVAQTMRQAFWDQLAATRDRARIVGSFVDLRDQLTTVLKHKALATALPTTHLEALAASSSSWTEWATVLQQMLRAILHGEAPARTSSTQAWLDRLQETPASEAAWVEALVRFLQFGFAKVDEIQIDSMNAHLKVLAPYVARHGVEHEQKKFALKLEHGAITLAATSQWLARHVSRASPAVRAALTNGDRRAYRSLVTEAFVGLVTSGMAADETWPETLEMDHDRVLDLRNQMDVLTMQACLLTLIHGALAPHHVAHAPSDATAFCDQIRILAHASETRLPDLAVHASAEAARVLCAKGYSLDTTAFERRAEHTLDPANAVYKLFFQRVTKALASFLTTNEMELHATLGVLSPHVTAMVQAAAKLVRHNDAVHCHYYNRLIREAL</sequence>
<dbReference type="PANTHER" id="PTHR12832:SF11">
    <property type="entry name" value="LD23868P"/>
    <property type="match status" value="1"/>
</dbReference>
<dbReference type="Pfam" id="PF05794">
    <property type="entry name" value="Tcp11"/>
    <property type="match status" value="1"/>
</dbReference>
<proteinExistence type="inferred from homology"/>
<keyword evidence="5" id="KW-1185">Reference proteome</keyword>
<dbReference type="GO" id="GO:0007165">
    <property type="term" value="P:signal transduction"/>
    <property type="evidence" value="ECO:0007669"/>
    <property type="project" value="TreeGrafter"/>
</dbReference>
<dbReference type="InterPro" id="IPR008862">
    <property type="entry name" value="Tcp11"/>
</dbReference>
<dbReference type="RefSeq" id="XP_012200319.1">
    <property type="nucleotide sequence ID" value="XM_012344929.1"/>
</dbReference>
<evidence type="ECO:0000256" key="2">
    <source>
        <dbReference type="SAM" id="Coils"/>
    </source>
</evidence>
<dbReference type="GeneID" id="24141320"/>
<evidence type="ECO:0000313" key="4">
    <source>
        <dbReference type="EMBL" id="KDO28987.1"/>
    </source>
</evidence>